<dbReference type="GO" id="GO:0009263">
    <property type="term" value="P:deoxyribonucleotide biosynthetic process"/>
    <property type="evidence" value="ECO:0007669"/>
    <property type="project" value="UniProtKB-KW"/>
</dbReference>
<evidence type="ECO:0000259" key="13">
    <source>
        <dbReference type="Pfam" id="PF08343"/>
    </source>
</evidence>
<dbReference type="NCBIfam" id="TIGR02506">
    <property type="entry name" value="NrdE_NrdA"/>
    <property type="match status" value="1"/>
</dbReference>
<name>A0AAX3Y1F0_9CAUD</name>
<dbReference type="InterPro" id="IPR008926">
    <property type="entry name" value="RNR_R1-su_N"/>
</dbReference>
<dbReference type="InterPro" id="IPR000788">
    <property type="entry name" value="RNR_lg_C"/>
</dbReference>
<evidence type="ECO:0000256" key="3">
    <source>
        <dbReference type="ARBA" id="ARBA00022533"/>
    </source>
</evidence>
<keyword evidence="5" id="KW-0067">ATP-binding</keyword>
<evidence type="ECO:0000256" key="4">
    <source>
        <dbReference type="ARBA" id="ARBA00022741"/>
    </source>
</evidence>
<evidence type="ECO:0000256" key="8">
    <source>
        <dbReference type="ARBA" id="ARBA00023157"/>
    </source>
</evidence>
<dbReference type="PRINTS" id="PR01183">
    <property type="entry name" value="RIBORDTASEM1"/>
</dbReference>
<dbReference type="GO" id="GO:0005524">
    <property type="term" value="F:ATP binding"/>
    <property type="evidence" value="ECO:0007669"/>
    <property type="project" value="UniProtKB-KW"/>
</dbReference>
<evidence type="ECO:0000256" key="7">
    <source>
        <dbReference type="ARBA" id="ARBA00023116"/>
    </source>
</evidence>
<protein>
    <recommendedName>
        <fullName evidence="2 10">Ribonucleoside-diphosphate reductase</fullName>
        <ecNumber evidence="2 10">1.17.4.1</ecNumber>
    </recommendedName>
</protein>
<evidence type="ECO:0000259" key="11">
    <source>
        <dbReference type="Pfam" id="PF00317"/>
    </source>
</evidence>
<dbReference type="InterPro" id="IPR039718">
    <property type="entry name" value="Rrm1"/>
</dbReference>
<evidence type="ECO:0000256" key="1">
    <source>
        <dbReference type="ARBA" id="ARBA00010406"/>
    </source>
</evidence>
<evidence type="ECO:0000256" key="2">
    <source>
        <dbReference type="ARBA" id="ARBA00012274"/>
    </source>
</evidence>
<feature type="domain" description="Ribonucleotide reductase large subunit N-terminal" evidence="11">
    <location>
        <begin position="89"/>
        <end position="164"/>
    </location>
</feature>
<dbReference type="GO" id="GO:0004748">
    <property type="term" value="F:ribonucleoside-diphosphate reductase activity, thioredoxin disulfide as acceptor"/>
    <property type="evidence" value="ECO:0007669"/>
    <property type="project" value="UniProtKB-EC"/>
</dbReference>
<feature type="domain" description="Ribonucleotide reductase large subunit C-terminal" evidence="12">
    <location>
        <begin position="169"/>
        <end position="690"/>
    </location>
</feature>
<dbReference type="Gene3D" id="1.10.1650.20">
    <property type="match status" value="1"/>
</dbReference>
<evidence type="ECO:0000313" key="15">
    <source>
        <dbReference type="Proteomes" id="UP001431528"/>
    </source>
</evidence>
<keyword evidence="3" id="KW-0021">Allosteric enzyme</keyword>
<dbReference type="Pfam" id="PF00317">
    <property type="entry name" value="Ribonuc_red_lgN"/>
    <property type="match status" value="1"/>
</dbReference>
<dbReference type="InterPro" id="IPR013509">
    <property type="entry name" value="RNR_lsu_N"/>
</dbReference>
<sequence length="705" mass="80180">MAKNYGEWIELNNEITQLDESGKNKLYKDKEALKEYEDYVKSNTREFDNEVDRVRVLTKEGSYDKVLDKVPDTIIKEMTELAYSFNFKFQSFMACQKFYESYAVVQYDKDDNVVFVEDYEQHNVRVALYLFQDDYAKARDMLIQLMEQTLQPATPTYLHSGKGNRGELSSCYIFVVDDTIESINFVANSVRNASKNSGGVSVEASRIRPKGATVQGNPNASQGVIPFAKNIEQGVSHFNQAGMRQGSAVVYLNIFHQDIEDFLSSKKINASEKVRLDTLSLGVTIPNKFMELVKEDKPLYTFDTSNLYEVTGKHLDEIDFNEEYDSLVENDNIKKKKLNARDLMTDIAKTQLESGYPYVFYIDNANDNHTLKGIGKVRASNLCTEIAQLQEVSDIHPYMESDKDNIGRDVICTLASLNLVNVVEKGLLEESVDMGMRSLSNVTDMMYLPFLPSVNKANDELHAVGLGSLNLHGLLAKNMISYGSLEALDLINSLYSAINYNSIKSSMHIAKEKGKSFKGFEKSEYANGNYFKPYINKSNEPTTQKAKEVLEKVYIPSQDDWEQLAKDVKRYGLYNAYRRAEAPTQSISYVQNATASIMPVPSAIENRQYGDMETYYPMPFLSPITQFFYDNETAYKLDNKKIINTGAVVQKHTDQAVSTILYVESEIPTNKLVSLYYYAWSKGLKSLYYTRSRKLEVIECETCSV</sequence>
<evidence type="ECO:0000256" key="10">
    <source>
        <dbReference type="RuleBase" id="RU003410"/>
    </source>
</evidence>
<dbReference type="PANTHER" id="PTHR11573">
    <property type="entry name" value="RIBONUCLEOSIDE-DIPHOSPHATE REDUCTASE LARGE CHAIN"/>
    <property type="match status" value="1"/>
</dbReference>
<dbReference type="EC" id="1.17.4.1" evidence="2 10"/>
<gene>
    <name evidence="14" type="ORF">80A_00062</name>
</gene>
<evidence type="ECO:0000259" key="12">
    <source>
        <dbReference type="Pfam" id="PF02867"/>
    </source>
</evidence>
<dbReference type="SUPFAM" id="SSF51998">
    <property type="entry name" value="PFL-like glycyl radical enzymes"/>
    <property type="match status" value="1"/>
</dbReference>
<organism evidence="14 15">
    <name type="scientific">Staphylococcus phage 80A</name>
    <dbReference type="NCBI Taxonomy" id="3038195"/>
    <lineage>
        <taxon>Viruses</taxon>
        <taxon>Duplodnaviria</taxon>
        <taxon>Heunggongvirae</taxon>
        <taxon>Uroviricota</taxon>
        <taxon>Caudoviricetes</taxon>
        <taxon>Herelleviridae</taxon>
        <taxon>Twortvirinae</taxon>
        <taxon>Sepunavirus</taxon>
    </lineage>
</organism>
<dbReference type="Proteomes" id="UP001431528">
    <property type="component" value="Segment"/>
</dbReference>
<evidence type="ECO:0000256" key="9">
    <source>
        <dbReference type="ARBA" id="ARBA00047754"/>
    </source>
</evidence>
<keyword evidence="4" id="KW-0547">Nucleotide-binding</keyword>
<dbReference type="NCBIfam" id="TIGR04170">
    <property type="entry name" value="RNR_1b_NrdE"/>
    <property type="match status" value="1"/>
</dbReference>
<dbReference type="InterPro" id="IPR013346">
    <property type="entry name" value="NrdE_NrdA_C"/>
</dbReference>
<accession>A0AAX3Y1F0</accession>
<dbReference type="SUPFAM" id="SSF48168">
    <property type="entry name" value="R1 subunit of ribonucleotide reductase, N-terminal domain"/>
    <property type="match status" value="1"/>
</dbReference>
<comment type="catalytic activity">
    <reaction evidence="9 10">
        <text>a 2'-deoxyribonucleoside 5'-diphosphate + [thioredoxin]-disulfide + H2O = a ribonucleoside 5'-diphosphate + [thioredoxin]-dithiol</text>
        <dbReference type="Rhea" id="RHEA:23252"/>
        <dbReference type="Rhea" id="RHEA-COMP:10698"/>
        <dbReference type="Rhea" id="RHEA-COMP:10700"/>
        <dbReference type="ChEBI" id="CHEBI:15377"/>
        <dbReference type="ChEBI" id="CHEBI:29950"/>
        <dbReference type="ChEBI" id="CHEBI:50058"/>
        <dbReference type="ChEBI" id="CHEBI:57930"/>
        <dbReference type="ChEBI" id="CHEBI:73316"/>
        <dbReference type="EC" id="1.17.4.1"/>
    </reaction>
</comment>
<dbReference type="Gene3D" id="3.20.70.20">
    <property type="match status" value="1"/>
</dbReference>
<evidence type="ECO:0000313" key="14">
    <source>
        <dbReference type="EMBL" id="WJJ57841.1"/>
    </source>
</evidence>
<dbReference type="Pfam" id="PF02867">
    <property type="entry name" value="Ribonuc_red_lgC"/>
    <property type="match status" value="1"/>
</dbReference>
<keyword evidence="7 10" id="KW-0215">Deoxyribonucleotide synthesis</keyword>
<keyword evidence="6 10" id="KW-0560">Oxidoreductase</keyword>
<dbReference type="PANTHER" id="PTHR11573:SF30">
    <property type="entry name" value="RIBONUCLEOSIDE-DIPHOSPHATE REDUCTASE 2 SUBUNIT ALPHA"/>
    <property type="match status" value="1"/>
</dbReference>
<proteinExistence type="inferred from homology"/>
<dbReference type="InterPro" id="IPR013554">
    <property type="entry name" value="RNR_N"/>
</dbReference>
<keyword evidence="8" id="KW-1015">Disulfide bond</keyword>
<evidence type="ECO:0000256" key="6">
    <source>
        <dbReference type="ARBA" id="ARBA00023002"/>
    </source>
</evidence>
<dbReference type="EMBL" id="OQ448193">
    <property type="protein sequence ID" value="WJJ57841.1"/>
    <property type="molecule type" value="Genomic_DNA"/>
</dbReference>
<dbReference type="InterPro" id="IPR026459">
    <property type="entry name" value="RNR_1b_NrdE"/>
</dbReference>
<dbReference type="Pfam" id="PF08343">
    <property type="entry name" value="RNR_N"/>
    <property type="match status" value="1"/>
</dbReference>
<feature type="domain" description="Ribonucleotide reductase N-terminal" evidence="13">
    <location>
        <begin position="8"/>
        <end position="87"/>
    </location>
</feature>
<comment type="function">
    <text evidence="10">Provides the precursors necessary for DNA synthesis. Catalyzes the biosynthesis of deoxyribonucleotides from the corresponding ribonucleotides.</text>
</comment>
<evidence type="ECO:0000256" key="5">
    <source>
        <dbReference type="ARBA" id="ARBA00022840"/>
    </source>
</evidence>
<reference evidence="14" key="1">
    <citation type="journal article" date="2023" name="Front. Cell. Infect. Microbiol.">
        <title>Isolation and in vitro characterization of novel S. epidermidis phages for therapeutic applications.</title>
        <authorList>
            <person name="Strancar V."/>
            <person name="Marusic M."/>
            <person name="Tusar J."/>
            <person name="Pracek N."/>
            <person name="Kolenc M."/>
            <person name="Suster K."/>
            <person name="Horvat S."/>
            <person name="Janez N."/>
            <person name="Peterka M."/>
        </authorList>
    </citation>
    <scope>NUCLEOTIDE SEQUENCE</scope>
</reference>
<comment type="similarity">
    <text evidence="1 10">Belongs to the ribonucleoside diphosphate reductase large chain family.</text>
</comment>